<protein>
    <submittedName>
        <fullName evidence="1">Uncharacterized protein</fullName>
    </submittedName>
</protein>
<comment type="caution">
    <text evidence="1">The sequence shown here is derived from an EMBL/GenBank/DDBJ whole genome shotgun (WGS) entry which is preliminary data.</text>
</comment>
<organism evidence="1 2">
    <name type="scientific">Acinetobacter chengduensis</name>
    <dbReference type="NCBI Taxonomy" id="2420890"/>
    <lineage>
        <taxon>Bacteria</taxon>
        <taxon>Pseudomonadati</taxon>
        <taxon>Pseudomonadota</taxon>
        <taxon>Gammaproteobacteria</taxon>
        <taxon>Moraxellales</taxon>
        <taxon>Moraxellaceae</taxon>
        <taxon>Acinetobacter</taxon>
    </lineage>
</organism>
<evidence type="ECO:0000313" key="2">
    <source>
        <dbReference type="Proteomes" id="UP000280271"/>
    </source>
</evidence>
<keyword evidence="2" id="KW-1185">Reference proteome</keyword>
<reference evidence="1 2" key="1">
    <citation type="submission" date="2018-09" db="EMBL/GenBank/DDBJ databases">
        <title>The draft genome of Acinetobacter sp. strains.</title>
        <authorList>
            <person name="Qin J."/>
            <person name="Feng Y."/>
            <person name="Zong Z."/>
        </authorList>
    </citation>
    <scope>NUCLEOTIDE SEQUENCE [LARGE SCALE GENOMIC DNA]</scope>
    <source>
        <strain evidence="1 2">WCHAc060005</strain>
    </source>
</reference>
<dbReference type="EMBL" id="RCHC01000019">
    <property type="protein sequence ID" value="RLL19004.1"/>
    <property type="molecule type" value="Genomic_DNA"/>
</dbReference>
<gene>
    <name evidence="1" type="ORF">D9K81_14710</name>
</gene>
<dbReference type="RefSeq" id="WP_121523531.1">
    <property type="nucleotide sequence ID" value="NZ_RCHC01000019.1"/>
</dbReference>
<evidence type="ECO:0000313" key="1">
    <source>
        <dbReference type="EMBL" id="RLL19004.1"/>
    </source>
</evidence>
<accession>A0ABX9TSM1</accession>
<proteinExistence type="predicted"/>
<dbReference type="Proteomes" id="UP000280271">
    <property type="component" value="Unassembled WGS sequence"/>
</dbReference>
<name>A0ABX9TSM1_9GAMM</name>
<sequence>MSNTMILDTRVNSYQGPPTRLVATLNAETGLLYISDEKPFHPPKKDYSLLELLKQKKRAGHTVIITDSPDVFEKWDLLFKESEHMAEIVRAYQMRDANKLLKIDPAVMGKFNPENVLQQRRLDVKNGAVWDISTEAQNGHICILLACWGAMRALANFSFANQIEQSLEPQEYGADSMDLDEPFTI</sequence>